<reference evidence="2 3" key="1">
    <citation type="submission" date="2019-09" db="EMBL/GenBank/DDBJ databases">
        <title>Draft genome of the ectomycorrhizal ascomycete Sphaerosporella brunnea.</title>
        <authorList>
            <consortium name="DOE Joint Genome Institute"/>
            <person name="Benucci G.M."/>
            <person name="Marozzi G."/>
            <person name="Antonielli L."/>
            <person name="Sanchez S."/>
            <person name="Marco P."/>
            <person name="Wang X."/>
            <person name="Falini L.B."/>
            <person name="Barry K."/>
            <person name="Haridas S."/>
            <person name="Lipzen A."/>
            <person name="Labutti K."/>
            <person name="Grigoriev I.V."/>
            <person name="Murat C."/>
            <person name="Martin F."/>
            <person name="Albertini E."/>
            <person name="Donnini D."/>
            <person name="Bonito G."/>
        </authorList>
    </citation>
    <scope>NUCLEOTIDE SEQUENCE [LARGE SCALE GENOMIC DNA]</scope>
    <source>
        <strain evidence="2 3">Sb_GMNB300</strain>
    </source>
</reference>
<dbReference type="InParanoid" id="A0A5J5F6E3"/>
<feature type="region of interest" description="Disordered" evidence="1">
    <location>
        <begin position="61"/>
        <end position="80"/>
    </location>
</feature>
<proteinExistence type="predicted"/>
<keyword evidence="3" id="KW-1185">Reference proteome</keyword>
<feature type="region of interest" description="Disordered" evidence="1">
    <location>
        <begin position="1"/>
        <end position="26"/>
    </location>
</feature>
<dbReference type="Proteomes" id="UP000326924">
    <property type="component" value="Unassembled WGS sequence"/>
</dbReference>
<accession>A0A5J5F6E3</accession>
<sequence length="302" mass="33748">MVIPTPTQENTASAPAKKATRYRPKPDRIFRDDSSDIFPGRGWFVGGLHRPWWRGVDSDSDSAGYIPTPPPPSPPTTSATLAASKARGSITFFHTMYPAILKTAATVKVLTENPEDPPLYVHESICHLYHFASMIKEDTIVFPTKSGLAATVVLSCCYNFGVLKDLALEEEPFSFQMEVWKLAYRIGFRKLPKVICHGISKKLTYCDIAELIEYTRIRLGLEEDLLNAGADERLPKAIEIWTKDGDTRLKDAFTMGGSPLCVLMVEYPEFGAELFHLVMDRENPRAVKQRGPGKSKKRTPKA</sequence>
<protein>
    <submittedName>
        <fullName evidence="2">Uncharacterized protein</fullName>
    </submittedName>
</protein>
<evidence type="ECO:0000256" key="1">
    <source>
        <dbReference type="SAM" id="MobiDB-lite"/>
    </source>
</evidence>
<dbReference type="EMBL" id="VXIS01000024">
    <property type="protein sequence ID" value="KAA8912494.1"/>
    <property type="molecule type" value="Genomic_DNA"/>
</dbReference>
<organism evidence="2 3">
    <name type="scientific">Sphaerosporella brunnea</name>
    <dbReference type="NCBI Taxonomy" id="1250544"/>
    <lineage>
        <taxon>Eukaryota</taxon>
        <taxon>Fungi</taxon>
        <taxon>Dikarya</taxon>
        <taxon>Ascomycota</taxon>
        <taxon>Pezizomycotina</taxon>
        <taxon>Pezizomycetes</taxon>
        <taxon>Pezizales</taxon>
        <taxon>Pyronemataceae</taxon>
        <taxon>Sphaerosporella</taxon>
    </lineage>
</organism>
<gene>
    <name evidence="2" type="ORF">FN846DRAFT_933322</name>
</gene>
<evidence type="ECO:0000313" key="2">
    <source>
        <dbReference type="EMBL" id="KAA8912494.1"/>
    </source>
</evidence>
<dbReference type="AlphaFoldDB" id="A0A5J5F6E3"/>
<feature type="compositionally biased region" description="Polar residues" evidence="1">
    <location>
        <begin position="1"/>
        <end position="13"/>
    </location>
</feature>
<comment type="caution">
    <text evidence="2">The sequence shown here is derived from an EMBL/GenBank/DDBJ whole genome shotgun (WGS) entry which is preliminary data.</text>
</comment>
<evidence type="ECO:0000313" key="3">
    <source>
        <dbReference type="Proteomes" id="UP000326924"/>
    </source>
</evidence>
<name>A0A5J5F6E3_9PEZI</name>